<evidence type="ECO:0008006" key="3">
    <source>
        <dbReference type="Google" id="ProtNLM"/>
    </source>
</evidence>
<dbReference type="InterPro" id="IPR011989">
    <property type="entry name" value="ARM-like"/>
</dbReference>
<evidence type="ECO:0000313" key="2">
    <source>
        <dbReference type="Proteomes" id="UP001501676"/>
    </source>
</evidence>
<gene>
    <name evidence="1" type="ORF">GCM10020369_33840</name>
</gene>
<dbReference type="EMBL" id="BAAAYN010000023">
    <property type="protein sequence ID" value="GAA3388283.1"/>
    <property type="molecule type" value="Genomic_DNA"/>
</dbReference>
<reference evidence="2" key="1">
    <citation type="journal article" date="2019" name="Int. J. Syst. Evol. Microbiol.">
        <title>The Global Catalogue of Microorganisms (GCM) 10K type strain sequencing project: providing services to taxonomists for standard genome sequencing and annotation.</title>
        <authorList>
            <consortium name="The Broad Institute Genomics Platform"/>
            <consortium name="The Broad Institute Genome Sequencing Center for Infectious Disease"/>
            <person name="Wu L."/>
            <person name="Ma J."/>
        </authorList>
    </citation>
    <scope>NUCLEOTIDE SEQUENCE [LARGE SCALE GENOMIC DNA]</scope>
    <source>
        <strain evidence="2">JCM 9458</strain>
    </source>
</reference>
<dbReference type="SUPFAM" id="SSF48371">
    <property type="entry name" value="ARM repeat"/>
    <property type="match status" value="1"/>
</dbReference>
<sequence>MEKTPPFETPLGRAAALITNPALPVDAMMRILRAVPGAPGEVEYLRAFSDELSARLATHEDPALRMLLGRAPGVTGPQRALLVADPDPAVRKQAAYGPDPTDFFRLPRSPMPAEAYRVVLADPEVAVRLRAALSYHTPDDVRAALTRDPEARVRREALEELERPPRDVLAALLDDPDEQVRVVAERRSQPRDTAKDLREAADPDPWIRARAARDGHLPADVVARLVADPDNRVRVAVSMRPELTEEQRAAIDYHIDPSDRIQPPTWVTDATDPDIVRRCVYSAHVGLRRAAAYNPKLPPDLVAVLAEDEDFIVRLILTESHPEPPAAVLLDVVLRSEFVTRFDGLRHPNFPRTGLTHLADSSDEVARGLVALDRDAPDELIARLARDESLIVRRWMARHARLDPAVLAAFLDDPQTVKSALNNPHLPPEYIEATLADAGI</sequence>
<evidence type="ECO:0000313" key="1">
    <source>
        <dbReference type="EMBL" id="GAA3388283.1"/>
    </source>
</evidence>
<keyword evidence="2" id="KW-1185">Reference proteome</keyword>
<organism evidence="1 2">
    <name type="scientific">Cryptosporangium minutisporangium</name>
    <dbReference type="NCBI Taxonomy" id="113569"/>
    <lineage>
        <taxon>Bacteria</taxon>
        <taxon>Bacillati</taxon>
        <taxon>Actinomycetota</taxon>
        <taxon>Actinomycetes</taxon>
        <taxon>Cryptosporangiales</taxon>
        <taxon>Cryptosporangiaceae</taxon>
        <taxon>Cryptosporangium</taxon>
    </lineage>
</organism>
<name>A0ABP6T095_9ACTN</name>
<dbReference type="RefSeq" id="WP_345729075.1">
    <property type="nucleotide sequence ID" value="NZ_BAAAYN010000023.1"/>
</dbReference>
<comment type="caution">
    <text evidence="1">The sequence shown here is derived from an EMBL/GenBank/DDBJ whole genome shotgun (WGS) entry which is preliminary data.</text>
</comment>
<protein>
    <recommendedName>
        <fullName evidence="3">Leucine rich repeat variant</fullName>
    </recommendedName>
</protein>
<proteinExistence type="predicted"/>
<dbReference type="InterPro" id="IPR016024">
    <property type="entry name" value="ARM-type_fold"/>
</dbReference>
<dbReference type="Proteomes" id="UP001501676">
    <property type="component" value="Unassembled WGS sequence"/>
</dbReference>
<accession>A0ABP6T095</accession>
<dbReference type="Gene3D" id="1.25.10.10">
    <property type="entry name" value="Leucine-rich Repeat Variant"/>
    <property type="match status" value="2"/>
</dbReference>